<dbReference type="AlphaFoldDB" id="A0AB36BIU2"/>
<gene>
    <name evidence="2" type="ORF">D3Z30_13545</name>
</gene>
<protein>
    <submittedName>
        <fullName evidence="2">Uncharacterized protein</fullName>
    </submittedName>
</protein>
<feature type="region of interest" description="Disordered" evidence="1">
    <location>
        <begin position="1"/>
        <end position="51"/>
    </location>
</feature>
<evidence type="ECO:0000313" key="3">
    <source>
        <dbReference type="Proteomes" id="UP000481807"/>
    </source>
</evidence>
<comment type="caution">
    <text evidence="2">The sequence shown here is derived from an EMBL/GenBank/DDBJ whole genome shotgun (WGS) entry which is preliminary data.</text>
</comment>
<proteinExistence type="predicted"/>
<accession>A0AB36BIU2</accession>
<reference evidence="2 3" key="1">
    <citation type="submission" date="2018-08" db="EMBL/GenBank/DDBJ databases">
        <title>Murine metabolic-syndrome-specific gut microbial biobank.</title>
        <authorList>
            <person name="Liu C."/>
        </authorList>
    </citation>
    <scope>NUCLEOTIDE SEQUENCE [LARGE SCALE GENOMIC DNA]</scope>
    <source>
        <strain evidence="2 3">1XD21-27</strain>
    </source>
</reference>
<dbReference type="EMBL" id="QXWP01000145">
    <property type="protein sequence ID" value="NBH31945.1"/>
    <property type="molecule type" value="Genomic_DNA"/>
</dbReference>
<sequence length="91" mass="9436">MDGSGDTGEGKGDELTTGADPVRPCGRREIKSRSAPTLIGSDGGGGVGEAGETETCSLISDFWGMEMGLGAGRVKTSICPWIREFDKTVLL</sequence>
<name>A0AB36BIU2_STAWA</name>
<organism evidence="2 3">
    <name type="scientific">Staphylococcus warneri</name>
    <dbReference type="NCBI Taxonomy" id="1292"/>
    <lineage>
        <taxon>Bacteria</taxon>
        <taxon>Bacillati</taxon>
        <taxon>Bacillota</taxon>
        <taxon>Bacilli</taxon>
        <taxon>Bacillales</taxon>
        <taxon>Staphylococcaceae</taxon>
        <taxon>Staphylococcus</taxon>
    </lineage>
</organism>
<dbReference type="Proteomes" id="UP000481807">
    <property type="component" value="Unassembled WGS sequence"/>
</dbReference>
<evidence type="ECO:0000313" key="2">
    <source>
        <dbReference type="EMBL" id="NBH31945.1"/>
    </source>
</evidence>
<evidence type="ECO:0000256" key="1">
    <source>
        <dbReference type="SAM" id="MobiDB-lite"/>
    </source>
</evidence>